<sequence>MASVTEAQVVPAPDAARIPQVDDALRNIDEKMSTVSIENQGPKYAGRFDVQLGAITQHNVLVCFLLAYLRPT</sequence>
<name>A0A1I7Z0D8_9BILA</name>
<reference evidence="2" key="1">
    <citation type="submission" date="2016-11" db="UniProtKB">
        <authorList>
            <consortium name="WormBaseParasite"/>
        </authorList>
    </citation>
    <scope>IDENTIFICATION</scope>
</reference>
<evidence type="ECO:0000313" key="1">
    <source>
        <dbReference type="Proteomes" id="UP000095287"/>
    </source>
</evidence>
<protein>
    <submittedName>
        <fullName evidence="2">Mechanosensitive ion channel family protein</fullName>
    </submittedName>
</protein>
<dbReference type="Proteomes" id="UP000095287">
    <property type="component" value="Unplaced"/>
</dbReference>
<organism evidence="1 2">
    <name type="scientific">Steinernema glaseri</name>
    <dbReference type="NCBI Taxonomy" id="37863"/>
    <lineage>
        <taxon>Eukaryota</taxon>
        <taxon>Metazoa</taxon>
        <taxon>Ecdysozoa</taxon>
        <taxon>Nematoda</taxon>
        <taxon>Chromadorea</taxon>
        <taxon>Rhabditida</taxon>
        <taxon>Tylenchina</taxon>
        <taxon>Panagrolaimomorpha</taxon>
        <taxon>Strongyloidoidea</taxon>
        <taxon>Steinernematidae</taxon>
        <taxon>Steinernema</taxon>
    </lineage>
</organism>
<evidence type="ECO:0000313" key="2">
    <source>
        <dbReference type="WBParaSite" id="L893_g21650.t1"/>
    </source>
</evidence>
<dbReference type="WBParaSite" id="L893_g21650.t1">
    <property type="protein sequence ID" value="L893_g21650.t1"/>
    <property type="gene ID" value="L893_g21650"/>
</dbReference>
<dbReference type="AlphaFoldDB" id="A0A1I7Z0D8"/>
<keyword evidence="1" id="KW-1185">Reference proteome</keyword>
<accession>A0A1I7Z0D8</accession>
<proteinExistence type="predicted"/>